<keyword evidence="12" id="KW-1185">Reference proteome</keyword>
<evidence type="ECO:0000256" key="5">
    <source>
        <dbReference type="ARBA" id="ARBA00023136"/>
    </source>
</evidence>
<evidence type="ECO:0000259" key="8">
    <source>
        <dbReference type="PROSITE" id="PS50850"/>
    </source>
</evidence>
<protein>
    <submittedName>
        <fullName evidence="9">Hexuronate transporter</fullName>
    </submittedName>
    <submittedName>
        <fullName evidence="10">MFS transporter</fullName>
    </submittedName>
</protein>
<dbReference type="InterPro" id="IPR036259">
    <property type="entry name" value="MFS_trans_sf"/>
</dbReference>
<dbReference type="EMBL" id="CP015583">
    <property type="protein sequence ID" value="APT56569.1"/>
    <property type="molecule type" value="Genomic_DNA"/>
</dbReference>
<dbReference type="InterPro" id="IPR000849">
    <property type="entry name" value="Sugar_P_transporter"/>
</dbReference>
<evidence type="ECO:0000256" key="2">
    <source>
        <dbReference type="ARBA" id="ARBA00022475"/>
    </source>
</evidence>
<keyword evidence="3 7" id="KW-0812">Transmembrane</keyword>
<feature type="compositionally biased region" description="Basic and acidic residues" evidence="6">
    <location>
        <begin position="189"/>
        <end position="202"/>
    </location>
</feature>
<proteinExistence type="predicted"/>
<feature type="transmembrane region" description="Helical" evidence="7">
    <location>
        <begin position="268"/>
        <end position="289"/>
    </location>
</feature>
<feature type="transmembrane region" description="Helical" evidence="7">
    <location>
        <begin position="359"/>
        <end position="383"/>
    </location>
</feature>
<dbReference type="Proteomes" id="UP001258945">
    <property type="component" value="Unassembled WGS sequence"/>
</dbReference>
<feature type="domain" description="Major facilitator superfamily (MFS) profile" evidence="8">
    <location>
        <begin position="9"/>
        <end position="415"/>
    </location>
</feature>
<dbReference type="PANTHER" id="PTHR11662:SF399">
    <property type="entry name" value="FI19708P1-RELATED"/>
    <property type="match status" value="1"/>
</dbReference>
<feature type="transmembrane region" description="Helical" evidence="7">
    <location>
        <begin position="159"/>
        <end position="182"/>
    </location>
</feature>
<reference evidence="10 12" key="2">
    <citation type="journal article" date="2019" name="Microb. Pathog.">
        <title>Comparison of VITEK 2, MALDI-TOF MS, 16S rRNA gene sequencing, and whole-genome sequencing for identification of Roseomonas mucosa.</title>
        <authorList>
            <person name="Rudolph W.W."/>
            <person name="Gunzer F."/>
            <person name="Trauth M."/>
            <person name="Bunk B."/>
            <person name="Bigge R."/>
            <person name="Schrottner P."/>
        </authorList>
    </citation>
    <scope>NUCLEOTIDE SEQUENCE [LARGE SCALE GENOMIC DNA]</scope>
    <source>
        <strain evidence="10 12">DSM 103800</strain>
    </source>
</reference>
<reference evidence="9 11" key="1">
    <citation type="submission" date="2016-05" db="EMBL/GenBank/DDBJ databases">
        <title>Complete Genome and Methylome Analysis of Psychrotrophic Bacterial Isolates from Antarctic Lake Untersee.</title>
        <authorList>
            <person name="Fomenkov A."/>
            <person name="Akimov V.N."/>
            <person name="Vasilyeva L.V."/>
            <person name="Andersen D."/>
            <person name="Vincze T."/>
            <person name="Roberts R.J."/>
        </authorList>
    </citation>
    <scope>NUCLEOTIDE SEQUENCE [LARGE SCALE GENOMIC DNA]</scope>
    <source>
        <strain evidence="9 11">U14-5</strain>
    </source>
</reference>
<evidence type="ECO:0000313" key="9">
    <source>
        <dbReference type="EMBL" id="APT56569.1"/>
    </source>
</evidence>
<keyword evidence="5 7" id="KW-0472">Membrane</keyword>
<dbReference type="AlphaFoldDB" id="A0A1L7AD54"/>
<dbReference type="InterPro" id="IPR020846">
    <property type="entry name" value="MFS_dom"/>
</dbReference>
<dbReference type="GO" id="GO:0005886">
    <property type="term" value="C:plasma membrane"/>
    <property type="evidence" value="ECO:0007669"/>
    <property type="project" value="UniProtKB-SubCell"/>
</dbReference>
<feature type="transmembrane region" description="Helical" evidence="7">
    <location>
        <begin position="326"/>
        <end position="347"/>
    </location>
</feature>
<feature type="transmembrane region" description="Helical" evidence="7">
    <location>
        <begin position="301"/>
        <end position="320"/>
    </location>
</feature>
<dbReference type="InterPro" id="IPR011701">
    <property type="entry name" value="MFS"/>
</dbReference>
<evidence type="ECO:0000256" key="1">
    <source>
        <dbReference type="ARBA" id="ARBA00004651"/>
    </source>
</evidence>
<dbReference type="SUPFAM" id="SSF103473">
    <property type="entry name" value="MFS general substrate transporter"/>
    <property type="match status" value="1"/>
</dbReference>
<dbReference type="CDD" id="cd17319">
    <property type="entry name" value="MFS_ExuT_GudP_like"/>
    <property type="match status" value="1"/>
</dbReference>
<gene>
    <name evidence="9" type="ORF">RGI145_05050</name>
    <name evidence="10" type="ORF">RQ831_09000</name>
</gene>
<feature type="transmembrane region" description="Helical" evidence="7">
    <location>
        <begin position="389"/>
        <end position="411"/>
    </location>
</feature>
<feature type="transmembrane region" description="Helical" evidence="7">
    <location>
        <begin position="46"/>
        <end position="66"/>
    </location>
</feature>
<dbReference type="PIRSF" id="PIRSF002808">
    <property type="entry name" value="Hexose_phosphate_transp"/>
    <property type="match status" value="1"/>
</dbReference>
<feature type="region of interest" description="Disordered" evidence="6">
    <location>
        <begin position="188"/>
        <end position="209"/>
    </location>
</feature>
<dbReference type="EMBL" id="JAVVDO010000011">
    <property type="protein sequence ID" value="MDT8331192.1"/>
    <property type="molecule type" value="Genomic_DNA"/>
</dbReference>
<evidence type="ECO:0000313" key="11">
    <source>
        <dbReference type="Proteomes" id="UP000185494"/>
    </source>
</evidence>
<keyword evidence="2" id="KW-1003">Cell membrane</keyword>
<dbReference type="InterPro" id="IPR050382">
    <property type="entry name" value="MFS_Na/Anion_cotransporter"/>
</dbReference>
<dbReference type="PROSITE" id="PS50850">
    <property type="entry name" value="MFS"/>
    <property type="match status" value="1"/>
</dbReference>
<sequence>MWKKRRHLAVFLLFLAGIINYMDRSALSIAAPAVSGDLGLSPSEMGLVFSSFFFGYAIFNFIGGLISDKAGPYRVFSLSMGVWSVFCGLTGLAGGFVSMLLIRIGFGIGEGPFSASANKMVSNWFPRREAGTAIGIANGGTPLGGAIAGPLVGFTVLHFGWRVSFFVVAAIGLVWLVFWLTLMSNSPEGDPRVSEEERREIAGDQPDALPSHVSPPGLGSQLRKPAVLATAFAFFGYNYILYFFLTWFPSYLTMARGLSLHDMSLVTVIPWILGCMGLIGGGFLTDVIYRRTGNALFSRKIVLVVCLGIAAVAIMVAGMMTTVTGAVALTAITICALYLTGSTYWTIVQDAVPREYVGATGGFVHGLANIAGIIGPAVTGFIVQSTGSFTSAFVLAGSIAVLGVIAVTVLVRAPRETAAVTQRRATLG</sequence>
<reference evidence="10" key="3">
    <citation type="submission" date="2023-09" db="EMBL/GenBank/DDBJ databases">
        <authorList>
            <person name="Schober I."/>
            <person name="Bunk B."/>
        </authorList>
    </citation>
    <scope>NUCLEOTIDE SEQUENCE</scope>
    <source>
        <strain evidence="10">DSM 103800</strain>
    </source>
</reference>
<feature type="transmembrane region" description="Helical" evidence="7">
    <location>
        <begin position="78"/>
        <end position="102"/>
    </location>
</feature>
<dbReference type="Gene3D" id="1.20.1250.20">
    <property type="entry name" value="MFS general substrate transporter like domains"/>
    <property type="match status" value="2"/>
</dbReference>
<keyword evidence="4 7" id="KW-1133">Transmembrane helix</keyword>
<dbReference type="Proteomes" id="UP000185494">
    <property type="component" value="Chromosome 1"/>
</dbReference>
<evidence type="ECO:0000313" key="12">
    <source>
        <dbReference type="Proteomes" id="UP001258945"/>
    </source>
</evidence>
<evidence type="ECO:0000256" key="3">
    <source>
        <dbReference type="ARBA" id="ARBA00022692"/>
    </source>
</evidence>
<comment type="subcellular location">
    <subcellularLocation>
        <location evidence="1">Cell membrane</location>
        <topology evidence="1">Multi-pass membrane protein</topology>
    </subcellularLocation>
</comment>
<dbReference type="RefSeq" id="WP_075797512.1">
    <property type="nucleotide sequence ID" value="NZ_CP015583.1"/>
</dbReference>
<evidence type="ECO:0000256" key="7">
    <source>
        <dbReference type="SAM" id="Phobius"/>
    </source>
</evidence>
<evidence type="ECO:0000256" key="4">
    <source>
        <dbReference type="ARBA" id="ARBA00022989"/>
    </source>
</evidence>
<dbReference type="PANTHER" id="PTHR11662">
    <property type="entry name" value="SOLUTE CARRIER FAMILY 17"/>
    <property type="match status" value="1"/>
</dbReference>
<dbReference type="Pfam" id="PF07690">
    <property type="entry name" value="MFS_1"/>
    <property type="match status" value="1"/>
</dbReference>
<name>A0A1L7AD54_9PROT</name>
<dbReference type="STRING" id="257708.RGI145_05050"/>
<organism evidence="9 11">
    <name type="scientific">Roseomonas gilardii</name>
    <dbReference type="NCBI Taxonomy" id="257708"/>
    <lineage>
        <taxon>Bacteria</taxon>
        <taxon>Pseudomonadati</taxon>
        <taxon>Pseudomonadota</taxon>
        <taxon>Alphaproteobacteria</taxon>
        <taxon>Acetobacterales</taxon>
        <taxon>Roseomonadaceae</taxon>
        <taxon>Roseomonas</taxon>
    </lineage>
</organism>
<dbReference type="GO" id="GO:0022857">
    <property type="term" value="F:transmembrane transporter activity"/>
    <property type="evidence" value="ECO:0007669"/>
    <property type="project" value="InterPro"/>
</dbReference>
<evidence type="ECO:0000256" key="6">
    <source>
        <dbReference type="SAM" id="MobiDB-lite"/>
    </source>
</evidence>
<accession>A0A1L7AD54</accession>
<feature type="transmembrane region" description="Helical" evidence="7">
    <location>
        <begin position="226"/>
        <end position="248"/>
    </location>
</feature>
<dbReference type="KEGG" id="rgi:RGI145_05050"/>
<evidence type="ECO:0000313" key="10">
    <source>
        <dbReference type="EMBL" id="MDT8331192.1"/>
    </source>
</evidence>